<evidence type="ECO:0000259" key="2">
    <source>
        <dbReference type="PROSITE" id="PS50097"/>
    </source>
</evidence>
<dbReference type="InterPro" id="IPR000210">
    <property type="entry name" value="BTB/POZ_dom"/>
</dbReference>
<accession>A0AAV9UTM1</accession>
<dbReference type="EMBL" id="JAVHNS010000007">
    <property type="protein sequence ID" value="KAK6349235.1"/>
    <property type="molecule type" value="Genomic_DNA"/>
</dbReference>
<dbReference type="AlphaFoldDB" id="A0AAV9UTM1"/>
<dbReference type="SUPFAM" id="SSF54695">
    <property type="entry name" value="POZ domain"/>
    <property type="match status" value="1"/>
</dbReference>
<evidence type="ECO:0000256" key="1">
    <source>
        <dbReference type="SAM" id="Coils"/>
    </source>
</evidence>
<dbReference type="PROSITE" id="PS50097">
    <property type="entry name" value="BTB"/>
    <property type="match status" value="1"/>
</dbReference>
<protein>
    <recommendedName>
        <fullName evidence="2">BTB domain-containing protein</fullName>
    </recommendedName>
</protein>
<dbReference type="InterPro" id="IPR011333">
    <property type="entry name" value="SKP1/BTB/POZ_sf"/>
</dbReference>
<keyword evidence="1" id="KW-0175">Coiled coil</keyword>
<gene>
    <name evidence="3" type="ORF">TWF730_009987</name>
</gene>
<reference evidence="3 4" key="1">
    <citation type="submission" date="2019-10" db="EMBL/GenBank/DDBJ databases">
        <authorList>
            <person name="Palmer J.M."/>
        </authorList>
    </citation>
    <scope>NUCLEOTIDE SEQUENCE [LARGE SCALE GENOMIC DNA]</scope>
    <source>
        <strain evidence="3 4">TWF730</strain>
    </source>
</reference>
<evidence type="ECO:0000313" key="3">
    <source>
        <dbReference type="EMBL" id="KAK6349235.1"/>
    </source>
</evidence>
<feature type="coiled-coil region" evidence="1">
    <location>
        <begin position="370"/>
        <end position="404"/>
    </location>
</feature>
<name>A0AAV9UTM1_9PEZI</name>
<organism evidence="3 4">
    <name type="scientific">Orbilia blumenaviensis</name>
    <dbReference type="NCBI Taxonomy" id="1796055"/>
    <lineage>
        <taxon>Eukaryota</taxon>
        <taxon>Fungi</taxon>
        <taxon>Dikarya</taxon>
        <taxon>Ascomycota</taxon>
        <taxon>Pezizomycotina</taxon>
        <taxon>Orbiliomycetes</taxon>
        <taxon>Orbiliales</taxon>
        <taxon>Orbiliaceae</taxon>
        <taxon>Orbilia</taxon>
    </lineage>
</organism>
<dbReference type="Pfam" id="PF00651">
    <property type="entry name" value="BTB"/>
    <property type="match status" value="1"/>
</dbReference>
<feature type="domain" description="BTB" evidence="2">
    <location>
        <begin position="142"/>
        <end position="210"/>
    </location>
</feature>
<dbReference type="Proteomes" id="UP001373714">
    <property type="component" value="Unassembled WGS sequence"/>
</dbReference>
<sequence length="420" mass="47815">MDLFMMSPPAAPEPSAAIVRQLTPPSSEIIDTPSTSDSTSVISSGYASTIEGDGERVYDLAITIPQTWDELIEKTLVGGEDFGYLFSKIHHEPKHNTATQDQLGEPLSINGDLEGEDGEDKEWLPNNDQFTFAKLLGSTRFSDIELYVGPEKKLVHGHLAILAEKSEYFNSQELILTPGQPLKVDMTTFDYDIFGFVLKYIYTGEISHPEHPSALVELYHQSLFLRITGITDHVLDYIYELLEIEADARTLTSHNSPTLQNNVPTYAFSMNYIVTLIRGLKFRGMETMEADRKIKAIIELIVELDNFDKWLKKLTFISMLDDHPEVARIMLCKYSKAKLLKVRQEVEVGEISDYSEHMQLIQRGQLPTMMDTLEQRLFEHQSSLRKLNTALEKLRVHHSELHNETEVLEHLVQGFARDLN</sequence>
<comment type="caution">
    <text evidence="3">The sequence shown here is derived from an EMBL/GenBank/DDBJ whole genome shotgun (WGS) entry which is preliminary data.</text>
</comment>
<dbReference type="SMART" id="SM00225">
    <property type="entry name" value="BTB"/>
    <property type="match status" value="1"/>
</dbReference>
<keyword evidence="4" id="KW-1185">Reference proteome</keyword>
<proteinExistence type="predicted"/>
<dbReference type="Gene3D" id="3.30.710.10">
    <property type="entry name" value="Potassium Channel Kv1.1, Chain A"/>
    <property type="match status" value="1"/>
</dbReference>
<evidence type="ECO:0000313" key="4">
    <source>
        <dbReference type="Proteomes" id="UP001373714"/>
    </source>
</evidence>